<keyword evidence="2" id="KW-0813">Transport</keyword>
<comment type="caution">
    <text evidence="8">The sequence shown here is derived from an EMBL/GenBank/DDBJ whole genome shotgun (WGS) entry which is preliminary data.</text>
</comment>
<dbReference type="SUPFAM" id="SSF103473">
    <property type="entry name" value="MFS general substrate transporter"/>
    <property type="match status" value="1"/>
</dbReference>
<sequence>MATTTETPDKPQLEGSATVCELEKDGNGNGNAATPTQDVSTPPYSVFTPSQGRLIVFMTALAGFFSPFSAFIYFPAVNYISADLHVSVQLVNITITAYLLVQGVVPAFFGDLADQIGRRPVYLLVLSVYFVSCIGLAVQRSYPALLVLRMLQSAGSSGEMAR</sequence>
<feature type="transmembrane region" description="Helical" evidence="6">
    <location>
        <begin position="121"/>
        <end position="142"/>
    </location>
</feature>
<evidence type="ECO:0000313" key="8">
    <source>
        <dbReference type="EMBL" id="KAK7748373.1"/>
    </source>
</evidence>
<keyword evidence="9" id="KW-1185">Reference proteome</keyword>
<evidence type="ECO:0000256" key="2">
    <source>
        <dbReference type="ARBA" id="ARBA00022448"/>
    </source>
</evidence>
<dbReference type="GO" id="GO:0022857">
    <property type="term" value="F:transmembrane transporter activity"/>
    <property type="evidence" value="ECO:0007669"/>
    <property type="project" value="InterPro"/>
</dbReference>
<accession>A0AAN9UTR0</accession>
<evidence type="ECO:0000256" key="3">
    <source>
        <dbReference type="ARBA" id="ARBA00022692"/>
    </source>
</evidence>
<dbReference type="PANTHER" id="PTHR23502">
    <property type="entry name" value="MAJOR FACILITATOR SUPERFAMILY"/>
    <property type="match status" value="1"/>
</dbReference>
<protein>
    <recommendedName>
        <fullName evidence="7">Major facilitator superfamily (MFS) profile domain-containing protein</fullName>
    </recommendedName>
</protein>
<dbReference type="Pfam" id="PF07690">
    <property type="entry name" value="MFS_1"/>
    <property type="match status" value="1"/>
</dbReference>
<dbReference type="InterPro" id="IPR020846">
    <property type="entry name" value="MFS_dom"/>
</dbReference>
<proteinExistence type="predicted"/>
<feature type="domain" description="Major facilitator superfamily (MFS) profile" evidence="7">
    <location>
        <begin position="55"/>
        <end position="162"/>
    </location>
</feature>
<name>A0AAN9UTR0_9PEZI</name>
<dbReference type="AlphaFoldDB" id="A0AAN9UTR0"/>
<evidence type="ECO:0000313" key="9">
    <source>
        <dbReference type="Proteomes" id="UP001320420"/>
    </source>
</evidence>
<dbReference type="PANTHER" id="PTHR23502:SF51">
    <property type="entry name" value="QUINIDINE RESISTANCE PROTEIN 1-RELATED"/>
    <property type="match status" value="1"/>
</dbReference>
<evidence type="ECO:0000256" key="4">
    <source>
        <dbReference type="ARBA" id="ARBA00022989"/>
    </source>
</evidence>
<gene>
    <name evidence="8" type="ORF">SLS62_008636</name>
</gene>
<keyword evidence="5 6" id="KW-0472">Membrane</keyword>
<evidence type="ECO:0000256" key="5">
    <source>
        <dbReference type="ARBA" id="ARBA00023136"/>
    </source>
</evidence>
<evidence type="ECO:0000256" key="1">
    <source>
        <dbReference type="ARBA" id="ARBA00004141"/>
    </source>
</evidence>
<dbReference type="InterPro" id="IPR011701">
    <property type="entry name" value="MFS"/>
</dbReference>
<evidence type="ECO:0000259" key="7">
    <source>
        <dbReference type="PROSITE" id="PS50850"/>
    </source>
</evidence>
<dbReference type="EMBL" id="JAKJXP020000082">
    <property type="protein sequence ID" value="KAK7748373.1"/>
    <property type="molecule type" value="Genomic_DNA"/>
</dbReference>
<feature type="transmembrane region" description="Helical" evidence="6">
    <location>
        <begin position="86"/>
        <end position="109"/>
    </location>
</feature>
<organism evidence="8 9">
    <name type="scientific">Diatrype stigma</name>
    <dbReference type="NCBI Taxonomy" id="117547"/>
    <lineage>
        <taxon>Eukaryota</taxon>
        <taxon>Fungi</taxon>
        <taxon>Dikarya</taxon>
        <taxon>Ascomycota</taxon>
        <taxon>Pezizomycotina</taxon>
        <taxon>Sordariomycetes</taxon>
        <taxon>Xylariomycetidae</taxon>
        <taxon>Xylariales</taxon>
        <taxon>Diatrypaceae</taxon>
        <taxon>Diatrype</taxon>
    </lineage>
</organism>
<dbReference type="GO" id="GO:0005886">
    <property type="term" value="C:plasma membrane"/>
    <property type="evidence" value="ECO:0007669"/>
    <property type="project" value="TreeGrafter"/>
</dbReference>
<dbReference type="Gene3D" id="1.20.1720.10">
    <property type="entry name" value="Multidrug resistance protein D"/>
    <property type="match status" value="1"/>
</dbReference>
<reference evidence="8 9" key="1">
    <citation type="submission" date="2024-02" db="EMBL/GenBank/DDBJ databases">
        <title>De novo assembly and annotation of 12 fungi associated with fruit tree decline syndrome in Ontario, Canada.</title>
        <authorList>
            <person name="Sulman M."/>
            <person name="Ellouze W."/>
            <person name="Ilyukhin E."/>
        </authorList>
    </citation>
    <scope>NUCLEOTIDE SEQUENCE [LARGE SCALE GENOMIC DNA]</scope>
    <source>
        <strain evidence="8 9">M11/M66-122</strain>
    </source>
</reference>
<evidence type="ECO:0000256" key="6">
    <source>
        <dbReference type="SAM" id="Phobius"/>
    </source>
</evidence>
<dbReference type="PROSITE" id="PS50850">
    <property type="entry name" value="MFS"/>
    <property type="match status" value="1"/>
</dbReference>
<dbReference type="Proteomes" id="UP001320420">
    <property type="component" value="Unassembled WGS sequence"/>
</dbReference>
<feature type="transmembrane region" description="Helical" evidence="6">
    <location>
        <begin position="54"/>
        <end position="74"/>
    </location>
</feature>
<keyword evidence="4 6" id="KW-1133">Transmembrane helix</keyword>
<dbReference type="InterPro" id="IPR036259">
    <property type="entry name" value="MFS_trans_sf"/>
</dbReference>
<keyword evidence="3 6" id="KW-0812">Transmembrane</keyword>
<comment type="subcellular location">
    <subcellularLocation>
        <location evidence="1">Membrane</location>
        <topology evidence="1">Multi-pass membrane protein</topology>
    </subcellularLocation>
</comment>